<dbReference type="SUPFAM" id="SSF63829">
    <property type="entry name" value="Calcium-dependent phosphotriesterase"/>
    <property type="match status" value="1"/>
</dbReference>
<gene>
    <name evidence="2" type="ORF">ACFQ2X_09350</name>
</gene>
<name>A0ABW3U944_9GAMM</name>
<organism evidence="2 3">
    <name type="scientific">Microbulbifer celer</name>
    <dbReference type="NCBI Taxonomy" id="435905"/>
    <lineage>
        <taxon>Bacteria</taxon>
        <taxon>Pseudomonadati</taxon>
        <taxon>Pseudomonadota</taxon>
        <taxon>Gammaproteobacteria</taxon>
        <taxon>Cellvibrionales</taxon>
        <taxon>Microbulbiferaceae</taxon>
        <taxon>Microbulbifer</taxon>
    </lineage>
</organism>
<protein>
    <recommendedName>
        <fullName evidence="4">Fibronectin type-III domain-containing protein</fullName>
    </recommendedName>
</protein>
<keyword evidence="3" id="KW-1185">Reference proteome</keyword>
<dbReference type="RefSeq" id="WP_230436940.1">
    <property type="nucleotide sequence ID" value="NZ_CP087715.1"/>
</dbReference>
<evidence type="ECO:0000313" key="3">
    <source>
        <dbReference type="Proteomes" id="UP001597264"/>
    </source>
</evidence>
<accession>A0ABW3U944</accession>
<evidence type="ECO:0008006" key="4">
    <source>
        <dbReference type="Google" id="ProtNLM"/>
    </source>
</evidence>
<evidence type="ECO:0000256" key="1">
    <source>
        <dbReference type="SAM" id="MobiDB-lite"/>
    </source>
</evidence>
<dbReference type="SUPFAM" id="SSF103647">
    <property type="entry name" value="TSP type-3 repeat"/>
    <property type="match status" value="1"/>
</dbReference>
<dbReference type="EMBL" id="JBHTLR010000008">
    <property type="protein sequence ID" value="MFD1216804.1"/>
    <property type="molecule type" value="Genomic_DNA"/>
</dbReference>
<dbReference type="Gene3D" id="4.10.1080.10">
    <property type="entry name" value="TSP type-3 repeat"/>
    <property type="match status" value="1"/>
</dbReference>
<feature type="compositionally biased region" description="Basic and acidic residues" evidence="1">
    <location>
        <begin position="446"/>
        <end position="455"/>
    </location>
</feature>
<sequence length="863" mass="95008">MRESLFSRNYFPFALVAVLAGCGGGGGNSSGVGSEQVVEPPPPASEFTATPQQLRQRVAIERVPATISRENTPLLSGTFFEFYGLAQELYYTYLRKSDWGFNPLDVRNGVFDCRHGGTVELRFSAGDTVLSAFYSDCVENLPGIDGYTTLSGAERQSVLVDKSGEYLVRQEYDSYRVAVAGDSLTMDGVIEVTDSSVDLRAGDIRMDLSLSDSSGFNIRAQDLHFDLYRNDYRVYFDNAVEALSGTLAFPGGSAVVTGGVADPEDPLEIYFAGATEASASALVGGYYSDSLNVTLGFDGDGNGLRDQTLFARFDEFEGEDYGRGNFATPLARGSTLHPQNDVAQQGHNRAAFDVAPLFRDPGANLLDFTLTLVSVEEVQGEELSDARTELDEPAEYQLEQRHAGSYLLTSEIQSPLVVYRFEVTAQNGHGEASTEPQVVEVPVYRDHDDDGKPDVSDGDIDGDGVDNYLDLWPEDPEEWEDTDSDGIGNNADIDDDNDGVADVDDAQPLDFLCSIESDTNGEVCLQRILLPSSNPEYWNAIRGPEYVTYFNSRITAESWGFFLAADGVLYYWEASHGELQRWDTNTGHFLQPLELNDDYFSEGFFYADNRLVMAPSQNTGYVIYDTLRGTQGVSRFDLGGVFEESIFLEGDQITALGFENMRSLGVRDQSESALVLESIEAHTEEYVAVDLDGEVLDRHTSEIPEEYVDLGGDITFRTSALAPFCTWGMYFDGETGTFTDIGSGDPASDPCTSTFIDTGVWPSVSADGVIALTTKGIIDRNQNVVVEIPHMSPINTVWKGQELYRLTEEDQRITRFSTDGTELGYMPIPEGYRHSLLSAGEYLVYIGISIDDGHVRILRYEEQ</sequence>
<feature type="region of interest" description="Disordered" evidence="1">
    <location>
        <begin position="446"/>
        <end position="466"/>
    </location>
</feature>
<dbReference type="PROSITE" id="PS51257">
    <property type="entry name" value="PROKAR_LIPOPROTEIN"/>
    <property type="match status" value="1"/>
</dbReference>
<reference evidence="3" key="1">
    <citation type="journal article" date="2019" name="Int. J. Syst. Evol. Microbiol.">
        <title>The Global Catalogue of Microorganisms (GCM) 10K type strain sequencing project: providing services to taxonomists for standard genome sequencing and annotation.</title>
        <authorList>
            <consortium name="The Broad Institute Genomics Platform"/>
            <consortium name="The Broad Institute Genome Sequencing Center for Infectious Disease"/>
            <person name="Wu L."/>
            <person name="Ma J."/>
        </authorList>
    </citation>
    <scope>NUCLEOTIDE SEQUENCE [LARGE SCALE GENOMIC DNA]</scope>
    <source>
        <strain evidence="3">CCUG 54356</strain>
    </source>
</reference>
<dbReference type="InterPro" id="IPR028974">
    <property type="entry name" value="TSP_type-3_rpt"/>
</dbReference>
<evidence type="ECO:0000313" key="2">
    <source>
        <dbReference type="EMBL" id="MFD1216804.1"/>
    </source>
</evidence>
<comment type="caution">
    <text evidence="2">The sequence shown here is derived from an EMBL/GenBank/DDBJ whole genome shotgun (WGS) entry which is preliminary data.</text>
</comment>
<dbReference type="Proteomes" id="UP001597264">
    <property type="component" value="Unassembled WGS sequence"/>
</dbReference>
<proteinExistence type="predicted"/>